<evidence type="ECO:0000313" key="7">
    <source>
        <dbReference type="Proteomes" id="UP000542674"/>
    </source>
</evidence>
<keyword evidence="2 5" id="KW-0812">Transmembrane</keyword>
<evidence type="ECO:0000256" key="1">
    <source>
        <dbReference type="ARBA" id="ARBA00004141"/>
    </source>
</evidence>
<feature type="transmembrane region" description="Helical" evidence="5">
    <location>
        <begin position="12"/>
        <end position="33"/>
    </location>
</feature>
<comment type="caution">
    <text evidence="6">The sequence shown here is derived from an EMBL/GenBank/DDBJ whole genome shotgun (WGS) entry which is preliminary data.</text>
</comment>
<gene>
    <name evidence="6" type="ORF">F4559_004361</name>
</gene>
<evidence type="ECO:0000256" key="3">
    <source>
        <dbReference type="ARBA" id="ARBA00022989"/>
    </source>
</evidence>
<dbReference type="InterPro" id="IPR032808">
    <property type="entry name" value="DoxX"/>
</dbReference>
<sequence>MREEVRLADRVAMPALRVSLGLVFVWFGLLKVVGETPIAALLEASVPWVDPDLLVPGLGWFEVVLGVALVVGRYLRAVLAAMGAHLLGTFIVFVQAPGMAFAGGNPLLLTVNGEFVLKNLVLLCAVLVLFAEHERR</sequence>
<reference evidence="6 7" key="1">
    <citation type="submission" date="2020-08" db="EMBL/GenBank/DDBJ databases">
        <title>Sequencing the genomes of 1000 actinobacteria strains.</title>
        <authorList>
            <person name="Klenk H.-P."/>
        </authorList>
    </citation>
    <scope>NUCLEOTIDE SEQUENCE [LARGE SCALE GENOMIC DNA]</scope>
    <source>
        <strain evidence="6 7">DSM 45084</strain>
    </source>
</reference>
<organism evidence="6 7">
    <name type="scientific">Saccharothrix violaceirubra</name>
    <dbReference type="NCBI Taxonomy" id="413306"/>
    <lineage>
        <taxon>Bacteria</taxon>
        <taxon>Bacillati</taxon>
        <taxon>Actinomycetota</taxon>
        <taxon>Actinomycetes</taxon>
        <taxon>Pseudonocardiales</taxon>
        <taxon>Pseudonocardiaceae</taxon>
        <taxon>Saccharothrix</taxon>
    </lineage>
</organism>
<dbReference type="AlphaFoldDB" id="A0A7W7T6M5"/>
<name>A0A7W7T6M5_9PSEU</name>
<keyword evidence="3 5" id="KW-1133">Transmembrane helix</keyword>
<evidence type="ECO:0000256" key="2">
    <source>
        <dbReference type="ARBA" id="ARBA00022692"/>
    </source>
</evidence>
<keyword evidence="7" id="KW-1185">Reference proteome</keyword>
<dbReference type="Pfam" id="PF07681">
    <property type="entry name" value="DoxX"/>
    <property type="match status" value="1"/>
</dbReference>
<evidence type="ECO:0000256" key="4">
    <source>
        <dbReference type="ARBA" id="ARBA00023136"/>
    </source>
</evidence>
<evidence type="ECO:0000313" key="6">
    <source>
        <dbReference type="EMBL" id="MBB4967002.1"/>
    </source>
</evidence>
<accession>A0A7W7T6M5</accession>
<dbReference type="EMBL" id="JACHJS010000001">
    <property type="protein sequence ID" value="MBB4967002.1"/>
    <property type="molecule type" value="Genomic_DNA"/>
</dbReference>
<dbReference type="Proteomes" id="UP000542674">
    <property type="component" value="Unassembled WGS sequence"/>
</dbReference>
<dbReference type="RefSeq" id="WP_312865756.1">
    <property type="nucleotide sequence ID" value="NZ_BAABAI010000037.1"/>
</dbReference>
<feature type="transmembrane region" description="Helical" evidence="5">
    <location>
        <begin position="78"/>
        <end position="103"/>
    </location>
</feature>
<comment type="subcellular location">
    <subcellularLocation>
        <location evidence="1">Membrane</location>
        <topology evidence="1">Multi-pass membrane protein</topology>
    </subcellularLocation>
</comment>
<feature type="transmembrane region" description="Helical" evidence="5">
    <location>
        <begin position="53"/>
        <end position="71"/>
    </location>
</feature>
<keyword evidence="4 5" id="KW-0472">Membrane</keyword>
<feature type="transmembrane region" description="Helical" evidence="5">
    <location>
        <begin position="115"/>
        <end position="131"/>
    </location>
</feature>
<evidence type="ECO:0000256" key="5">
    <source>
        <dbReference type="SAM" id="Phobius"/>
    </source>
</evidence>
<proteinExistence type="predicted"/>
<dbReference type="GO" id="GO:0016020">
    <property type="term" value="C:membrane"/>
    <property type="evidence" value="ECO:0007669"/>
    <property type="project" value="UniProtKB-SubCell"/>
</dbReference>
<protein>
    <submittedName>
        <fullName evidence="6">Putative membrane protein YphA (DoxX/SURF4 family)</fullName>
    </submittedName>
</protein>